<reference evidence="4 5" key="1">
    <citation type="journal article" date="2010" name="Plant Cell">
        <title>The Chlorella variabilis NC64A genome reveals adaptation to photosymbiosis, coevolution with viruses, and cryptic sex.</title>
        <authorList>
            <person name="Blanc G."/>
            <person name="Duncan G."/>
            <person name="Agarkova I."/>
            <person name="Borodovsky M."/>
            <person name="Gurnon J."/>
            <person name="Kuo A."/>
            <person name="Lindquist E."/>
            <person name="Lucas S."/>
            <person name="Pangilinan J."/>
            <person name="Polle J."/>
            <person name="Salamov A."/>
            <person name="Terry A."/>
            <person name="Yamada T."/>
            <person name="Dunigan D.D."/>
            <person name="Grigoriev I.V."/>
            <person name="Claverie J.M."/>
            <person name="Van Etten J.L."/>
        </authorList>
    </citation>
    <scope>NUCLEOTIDE SEQUENCE [LARGE SCALE GENOMIC DNA]</scope>
    <source>
        <strain evidence="4 5">NC64A</strain>
    </source>
</reference>
<organism evidence="5">
    <name type="scientific">Chlorella variabilis</name>
    <name type="common">Green alga</name>
    <dbReference type="NCBI Taxonomy" id="554065"/>
    <lineage>
        <taxon>Eukaryota</taxon>
        <taxon>Viridiplantae</taxon>
        <taxon>Chlorophyta</taxon>
        <taxon>core chlorophytes</taxon>
        <taxon>Trebouxiophyceae</taxon>
        <taxon>Chlorellales</taxon>
        <taxon>Chlorellaceae</taxon>
        <taxon>Chlorella clade</taxon>
        <taxon>Chlorella</taxon>
    </lineage>
</organism>
<feature type="domain" description="Rhamnogalacturonase A/B/Epimerase-like pectate lyase" evidence="3">
    <location>
        <begin position="139"/>
        <end position="222"/>
    </location>
</feature>
<feature type="region of interest" description="Disordered" evidence="1">
    <location>
        <begin position="397"/>
        <end position="476"/>
    </location>
</feature>
<dbReference type="SUPFAM" id="SSF51126">
    <property type="entry name" value="Pectin lyase-like"/>
    <property type="match status" value="1"/>
</dbReference>
<dbReference type="InParanoid" id="E1Z6I7"/>
<feature type="compositionally biased region" description="Acidic residues" evidence="1">
    <location>
        <begin position="455"/>
        <end position="470"/>
    </location>
</feature>
<evidence type="ECO:0000313" key="4">
    <source>
        <dbReference type="EMBL" id="EFN58938.1"/>
    </source>
</evidence>
<accession>E1Z6I7</accession>
<dbReference type="AlphaFoldDB" id="E1Z6I7"/>
<evidence type="ECO:0000256" key="1">
    <source>
        <dbReference type="SAM" id="MobiDB-lite"/>
    </source>
</evidence>
<sequence>MRPAPALVWAAALLATLGAAAPAAAQLGTARFRAPPPKKPPPRKPPPPRRGGAAAVSGAGAVGAGRPLSPPRPRRPPARPRPTPRVQPIQLPKPVTLPGGNTRPWSGGRLLPADRALDWTHAGYREGRLAIPTPPIRYNVRAFGAKGDGASDDTEAIQAAVRVANRAPGVIFFPPGTYILTRPISLYRGRTVLRGAGPGQSIVHIPLSLSEVYQGTWTSDASGNVKSAWSSGGAFITFAGRRQRSDNARTLLATITGPVAHGSNRIPVGSVARLRVGQRIRIFVNDASTLSSRRRLLQQQPAQQPARNATAAGAAGAAERPPNAVRMLAGAMPAAMLADPVVQLAMLGQAQLGEDDEVLTPEQAAAVEAGWAAAARSGGGGTDVEEGDGEFRWEEAWPASQDAASEAWDGGDEAGVEEEEEPGAAASPPPPSSSASPPPAPAPAPPPGPPPPVDIADEEEGEEGEGEEEANAAAAAQGQSALAAALAAAGYDLSDLSTAAFEAGAAAATAASAAGASAAGAAAGGGAIGAQHPANQARAAVGAPGGGQAGANTVLAWAYGEGLSDTGTDETVIDKDEVAMTA</sequence>
<dbReference type="InterPro" id="IPR024535">
    <property type="entry name" value="RHGA/B-epi-like_pectate_lyase"/>
</dbReference>
<dbReference type="Proteomes" id="UP000008141">
    <property type="component" value="Unassembled WGS sequence"/>
</dbReference>
<dbReference type="Gene3D" id="2.160.20.10">
    <property type="entry name" value="Single-stranded right-handed beta-helix, Pectin lyase-like"/>
    <property type="match status" value="1"/>
</dbReference>
<keyword evidence="5" id="KW-1185">Reference proteome</keyword>
<dbReference type="GeneID" id="17358169"/>
<dbReference type="OrthoDB" id="509184at2759"/>
<dbReference type="Pfam" id="PF12708">
    <property type="entry name" value="Pect-lyase_RHGA_epim"/>
    <property type="match status" value="1"/>
</dbReference>
<feature type="chain" id="PRO_5003156171" description="Rhamnogalacturonase A/B/Epimerase-like pectate lyase domain-containing protein" evidence="2">
    <location>
        <begin position="26"/>
        <end position="582"/>
    </location>
</feature>
<gene>
    <name evidence="4" type="ORF">CHLNCDRAFT_140922</name>
</gene>
<feature type="compositionally biased region" description="Pro residues" evidence="1">
    <location>
        <begin position="34"/>
        <end position="49"/>
    </location>
</feature>
<feature type="region of interest" description="Disordered" evidence="1">
    <location>
        <begin position="28"/>
        <end position="107"/>
    </location>
</feature>
<evidence type="ECO:0000259" key="3">
    <source>
        <dbReference type="Pfam" id="PF12708"/>
    </source>
</evidence>
<dbReference type="KEGG" id="cvr:CHLNCDRAFT_140922"/>
<feature type="compositionally biased region" description="Pro residues" evidence="1">
    <location>
        <begin position="427"/>
        <end position="453"/>
    </location>
</feature>
<name>E1Z6I7_CHLVA</name>
<dbReference type="RefSeq" id="XP_005851040.1">
    <property type="nucleotide sequence ID" value="XM_005850978.1"/>
</dbReference>
<feature type="compositionally biased region" description="Acidic residues" evidence="1">
    <location>
        <begin position="409"/>
        <end position="422"/>
    </location>
</feature>
<evidence type="ECO:0000313" key="5">
    <source>
        <dbReference type="Proteomes" id="UP000008141"/>
    </source>
</evidence>
<feature type="signal peptide" evidence="2">
    <location>
        <begin position="1"/>
        <end position="25"/>
    </location>
</feature>
<protein>
    <recommendedName>
        <fullName evidence="3">Rhamnogalacturonase A/B/Epimerase-like pectate lyase domain-containing protein</fullName>
    </recommendedName>
</protein>
<evidence type="ECO:0000256" key="2">
    <source>
        <dbReference type="SAM" id="SignalP"/>
    </source>
</evidence>
<keyword evidence="2" id="KW-0732">Signal</keyword>
<dbReference type="InterPro" id="IPR011050">
    <property type="entry name" value="Pectin_lyase_fold/virulence"/>
</dbReference>
<dbReference type="InterPro" id="IPR012334">
    <property type="entry name" value="Pectin_lyas_fold"/>
</dbReference>
<dbReference type="EMBL" id="GL433837">
    <property type="protein sequence ID" value="EFN58938.1"/>
    <property type="molecule type" value="Genomic_DNA"/>
</dbReference>
<feature type="region of interest" description="Disordered" evidence="1">
    <location>
        <begin position="294"/>
        <end position="320"/>
    </location>
</feature>
<feature type="non-terminal residue" evidence="4">
    <location>
        <position position="582"/>
    </location>
</feature>
<feature type="compositionally biased region" description="Low complexity" evidence="1">
    <location>
        <begin position="50"/>
        <end position="67"/>
    </location>
</feature>
<proteinExistence type="predicted"/>